<dbReference type="WBParaSite" id="ACRNAN_scaffold503.g10046.t1">
    <property type="protein sequence ID" value="ACRNAN_scaffold503.g10046.t1"/>
    <property type="gene ID" value="ACRNAN_scaffold503.g10046"/>
</dbReference>
<proteinExistence type="predicted"/>
<evidence type="ECO:0000313" key="2">
    <source>
        <dbReference type="Proteomes" id="UP000887540"/>
    </source>
</evidence>
<keyword evidence="2" id="KW-1185">Reference proteome</keyword>
<evidence type="ECO:0000313" key="3">
    <source>
        <dbReference type="WBParaSite" id="ACRNAN_scaffold503.g10046.t1"/>
    </source>
</evidence>
<feature type="compositionally biased region" description="Low complexity" evidence="1">
    <location>
        <begin position="148"/>
        <end position="159"/>
    </location>
</feature>
<evidence type="ECO:0000256" key="1">
    <source>
        <dbReference type="SAM" id="MobiDB-lite"/>
    </source>
</evidence>
<feature type="compositionally biased region" description="Low complexity" evidence="1">
    <location>
        <begin position="195"/>
        <end position="235"/>
    </location>
</feature>
<feature type="compositionally biased region" description="Low complexity" evidence="1">
    <location>
        <begin position="173"/>
        <end position="184"/>
    </location>
</feature>
<dbReference type="AlphaFoldDB" id="A0A914E002"/>
<reference evidence="3" key="1">
    <citation type="submission" date="2022-11" db="UniProtKB">
        <authorList>
            <consortium name="WormBaseParasite"/>
        </authorList>
    </citation>
    <scope>IDENTIFICATION</scope>
</reference>
<name>A0A914E002_9BILA</name>
<sequence>MGWVGGGYLNEVIIYASNGTHNNTCLHGICQLNVSDSSVYILFDITYGLDNVTNIRAPIIFVQYNNWKPSYHLNNSLCQSNQNLRSADSKNFSPTINVTDCYCCAITSLWEQCPNEMYIPLGFTIDPVNTTVSLHSTTTVAISTSASTTHISPAPSTSTKAISTTTDRPPPVTSTNTTPTQTITSARTPTTGLANTTETSITTTTRVTKSTRTPTTKTNSVTKTTETPTTSDPSTLDCTNATDPFIIAFCNLNHNATAGDIANNITNLMNPSNLTGYNIFIISNIMINLTTRTDLNHSDFHNIARMIDVMLVASHNIFRQSNDDSKESTNIMLICIYFLMLHSPSNVTYLNGTNMGLASFEVDCTLSGGDTQLGDTGNQFFTLGSSSDTEAMISIPKSTICQNRASRKLFYGIYRNTKLFVGNSTHPVNAFMQNPPPPDGDLDNNYKNLNHHPEGQPLFDHKFWNKTRYGHQNYWYRSTKGLNHHGFTKTPDDNGQNPGYHHTGYMPPRGRNHHGIPNIFAGNGSNPNESVTDTPSACASGFWYGSNNKVMTATLLDQNSTDKHDQQFIEINGVRQTMIAKGNQFFGTLGTYRTQGIPDLWVSQTHVSSRAVKKLPKSRSSTAKVNFKKLF</sequence>
<feature type="compositionally biased region" description="Polar residues" evidence="1">
    <location>
        <begin position="185"/>
        <end position="194"/>
    </location>
</feature>
<feature type="region of interest" description="Disordered" evidence="1">
    <location>
        <begin position="148"/>
        <end position="235"/>
    </location>
</feature>
<accession>A0A914E002</accession>
<organism evidence="2 3">
    <name type="scientific">Acrobeloides nanus</name>
    <dbReference type="NCBI Taxonomy" id="290746"/>
    <lineage>
        <taxon>Eukaryota</taxon>
        <taxon>Metazoa</taxon>
        <taxon>Ecdysozoa</taxon>
        <taxon>Nematoda</taxon>
        <taxon>Chromadorea</taxon>
        <taxon>Rhabditida</taxon>
        <taxon>Tylenchina</taxon>
        <taxon>Cephalobomorpha</taxon>
        <taxon>Cephaloboidea</taxon>
        <taxon>Cephalobidae</taxon>
        <taxon>Acrobeloides</taxon>
    </lineage>
</organism>
<dbReference type="Proteomes" id="UP000887540">
    <property type="component" value="Unplaced"/>
</dbReference>
<protein>
    <submittedName>
        <fullName evidence="3">Uncharacterized protein</fullName>
    </submittedName>
</protein>